<proteinExistence type="predicted"/>
<accession>A0A6U0BB11</accession>
<keyword evidence="1" id="KW-1133">Transmembrane helix</keyword>
<name>A0A6U0BB11_9CHLO</name>
<dbReference type="EMBL" id="HBEW01007126">
    <property type="protein sequence ID" value="CAD8586596.1"/>
    <property type="molecule type" value="Transcribed_RNA"/>
</dbReference>
<keyword evidence="1" id="KW-0812">Transmembrane</keyword>
<reference evidence="2" key="1">
    <citation type="submission" date="2021-01" db="EMBL/GenBank/DDBJ databases">
        <authorList>
            <person name="Corre E."/>
            <person name="Pelletier E."/>
            <person name="Niang G."/>
            <person name="Scheremetjew M."/>
            <person name="Finn R."/>
            <person name="Kale V."/>
            <person name="Holt S."/>
            <person name="Cochrane G."/>
            <person name="Meng A."/>
            <person name="Brown T."/>
            <person name="Cohen L."/>
        </authorList>
    </citation>
    <scope>NUCLEOTIDE SEQUENCE</scope>
    <source>
        <strain evidence="2">Clade-D-RCC2572</strain>
    </source>
</reference>
<evidence type="ECO:0000313" key="2">
    <source>
        <dbReference type="EMBL" id="CAD8586596.1"/>
    </source>
</evidence>
<organism evidence="2">
    <name type="scientific">Ostreococcus mediterraneus</name>
    <dbReference type="NCBI Taxonomy" id="1486918"/>
    <lineage>
        <taxon>Eukaryota</taxon>
        <taxon>Viridiplantae</taxon>
        <taxon>Chlorophyta</taxon>
        <taxon>Mamiellophyceae</taxon>
        <taxon>Mamiellales</taxon>
        <taxon>Bathycoccaceae</taxon>
        <taxon>Ostreococcus</taxon>
    </lineage>
</organism>
<feature type="transmembrane region" description="Helical" evidence="1">
    <location>
        <begin position="149"/>
        <end position="172"/>
    </location>
</feature>
<dbReference type="AlphaFoldDB" id="A0A6U0BB11"/>
<evidence type="ECO:0000256" key="1">
    <source>
        <dbReference type="SAM" id="Phobius"/>
    </source>
</evidence>
<protein>
    <submittedName>
        <fullName evidence="2">Uncharacterized protein</fullName>
    </submittedName>
</protein>
<gene>
    <name evidence="2" type="ORF">OMED0929_LOCUS6024</name>
</gene>
<sequence length="179" mass="17848">MIATTTTTTTVGKTQVCRRSTAHARGAAAVVRAERTQVGAVVLAATMMVAPIANAAPVEFAQVAKGDAKSLAAAQFEELQAKKNTPVLASKTKKLAGGPSLSAPSISLPSFSAPSISLPSFGGSKAAPAAAKAAPAPKAAKAAGEGSNLGLILLVLFSPLAVVQAVSFQTLARIATTKK</sequence>
<keyword evidence="1" id="KW-0472">Membrane</keyword>